<dbReference type="Proteomes" id="UP000191418">
    <property type="component" value="Unassembled WGS sequence"/>
</dbReference>
<feature type="non-terminal residue" evidence="1">
    <location>
        <position position="1"/>
    </location>
</feature>
<sequence length="135" mass="14389">ALAVRELALDYQGMPAAGCRSLHSGAALAVPCDYYDIPLPEPEPPEPDYACGLRPSAANLPLALMRRRWPSDPATLPLPFACRVQTATPVLRAYMIVNHVSAADGSGRPLTLLSASITSDMGGYCWQGNITLPPE</sequence>
<comment type="caution">
    <text evidence="1">The sequence shown here is derived from an EMBL/GenBank/DDBJ whole genome shotgun (WGS) entry which is preliminary data.</text>
</comment>
<dbReference type="AlphaFoldDB" id="A0A1V4SZT3"/>
<organism evidence="1 2">
    <name type="scientific">Oceanospirillum multiglobuliferum</name>
    <dbReference type="NCBI Taxonomy" id="64969"/>
    <lineage>
        <taxon>Bacteria</taxon>
        <taxon>Pseudomonadati</taxon>
        <taxon>Pseudomonadota</taxon>
        <taxon>Gammaproteobacteria</taxon>
        <taxon>Oceanospirillales</taxon>
        <taxon>Oceanospirillaceae</taxon>
        <taxon>Oceanospirillum</taxon>
    </lineage>
</organism>
<name>A0A1V4SZT3_9GAMM</name>
<protein>
    <submittedName>
        <fullName evidence="1">Uncharacterized protein</fullName>
    </submittedName>
</protein>
<reference evidence="1 2" key="1">
    <citation type="submission" date="2017-01" db="EMBL/GenBank/DDBJ databases">
        <title>Genome Sequencing of a Marine Spirillum, Oceanospirillum multiglobuliferum ATCC 33336, from Japan.</title>
        <authorList>
            <person name="Carney J.G."/>
            <person name="Trachtenberg A.M."/>
            <person name="Rheaume B.A."/>
            <person name="Linnane J.D."/>
            <person name="Pitts N.L."/>
            <person name="Mykles D.L."/>
            <person name="Maclea K.S."/>
        </authorList>
    </citation>
    <scope>NUCLEOTIDE SEQUENCE [LARGE SCALE GENOMIC DNA]</scope>
    <source>
        <strain evidence="1 2">ATCC 33336</strain>
    </source>
</reference>
<feature type="non-terminal residue" evidence="1">
    <location>
        <position position="135"/>
    </location>
</feature>
<keyword evidence="2" id="KW-1185">Reference proteome</keyword>
<evidence type="ECO:0000313" key="1">
    <source>
        <dbReference type="EMBL" id="OPX53855.1"/>
    </source>
</evidence>
<accession>A0A1V4SZT3</accession>
<proteinExistence type="predicted"/>
<dbReference type="EMBL" id="MTSM01000329">
    <property type="protein sequence ID" value="OPX53855.1"/>
    <property type="molecule type" value="Genomic_DNA"/>
</dbReference>
<gene>
    <name evidence="1" type="ORF">BTE48_17280</name>
</gene>
<dbReference type="RefSeq" id="WP_211278193.1">
    <property type="nucleotide sequence ID" value="NZ_MTSM01000329.1"/>
</dbReference>
<evidence type="ECO:0000313" key="2">
    <source>
        <dbReference type="Proteomes" id="UP000191418"/>
    </source>
</evidence>